<dbReference type="RefSeq" id="WP_147870796.1">
    <property type="nucleotide sequence ID" value="NZ_CP036264.1"/>
</dbReference>
<evidence type="ECO:0000313" key="3">
    <source>
        <dbReference type="Proteomes" id="UP000321353"/>
    </source>
</evidence>
<dbReference type="KEGG" id="smam:Mal15_58410"/>
<dbReference type="InterPro" id="IPR052732">
    <property type="entry name" value="Cell-binding_unc_protein"/>
</dbReference>
<reference evidence="2 3" key="1">
    <citation type="submission" date="2019-02" db="EMBL/GenBank/DDBJ databases">
        <title>Planctomycetal bacteria perform biofilm scaping via a novel small molecule.</title>
        <authorList>
            <person name="Jeske O."/>
            <person name="Boedeker C."/>
            <person name="Wiegand S."/>
            <person name="Breitling P."/>
            <person name="Kallscheuer N."/>
            <person name="Jogler M."/>
            <person name="Rohde M."/>
            <person name="Petersen J."/>
            <person name="Medema M.H."/>
            <person name="Surup F."/>
            <person name="Jogler C."/>
        </authorList>
    </citation>
    <scope>NUCLEOTIDE SEQUENCE [LARGE SCALE GENOMIC DNA]</scope>
    <source>
        <strain evidence="2 3">Mal15</strain>
    </source>
</reference>
<proteinExistence type="predicted"/>
<sequence>MSHADATATANRPTDSQLIQALTRPEAYPKIIASGRDPGPIELHQTHISWVFLVGDVAFKIKKPVRNAFLDYSTLEKRKHFCEEELRLDRRFASDLYLDVVPLSLCDGQPIVEGSGEPFEYAVKMRRFPSGALLSERIESDKLTTDEVFELARCVADFHQSAERLDLKTGNKQLGSIESVYRNATDNLTALRNVVGGDSAKVVRVLGDWTDRYFHEHRRVFSQRVANGFIRECHGDMHLANIVHWGDQLIPFDGIEFNESFRWIDVLSDAAFAAMDFAARERLDLSRSFINAYLENTGDHASLVVLRWYLVYRALIRAKVSAIRASQPGMSAADQTAAMDDCEHHVELAYQFSLRDRPQLWITHGVSGSGKTTASQWVVQQHGAIRLRSDIERKRHFGLAPSDRVSDRQKQTLYCETAHHATYERLHRMARCILRSGYPVIVDATFLRQADRQTFRSLASREGATFGILDCRADEQTLRQRITDRIARDEDASDADLAVLDQQLASRQPLSQQEQNSVVETRD</sequence>
<dbReference type="EMBL" id="CP036264">
    <property type="protein sequence ID" value="QEG01762.1"/>
    <property type="molecule type" value="Genomic_DNA"/>
</dbReference>
<evidence type="ECO:0000256" key="1">
    <source>
        <dbReference type="SAM" id="MobiDB-lite"/>
    </source>
</evidence>
<accession>A0A5B9MKG0</accession>
<organism evidence="2 3">
    <name type="scientific">Stieleria maiorica</name>
    <dbReference type="NCBI Taxonomy" id="2795974"/>
    <lineage>
        <taxon>Bacteria</taxon>
        <taxon>Pseudomonadati</taxon>
        <taxon>Planctomycetota</taxon>
        <taxon>Planctomycetia</taxon>
        <taxon>Pirellulales</taxon>
        <taxon>Pirellulaceae</taxon>
        <taxon>Stieleria</taxon>
    </lineage>
</organism>
<gene>
    <name evidence="2" type="ORF">Mal15_58410</name>
</gene>
<feature type="region of interest" description="Disordered" evidence="1">
    <location>
        <begin position="503"/>
        <end position="523"/>
    </location>
</feature>
<dbReference type="PANTHER" id="PTHR43883:SF1">
    <property type="entry name" value="GLUCONOKINASE"/>
    <property type="match status" value="1"/>
</dbReference>
<dbReference type="SUPFAM" id="SSF56112">
    <property type="entry name" value="Protein kinase-like (PK-like)"/>
    <property type="match status" value="1"/>
</dbReference>
<dbReference type="InterPro" id="IPR027417">
    <property type="entry name" value="P-loop_NTPase"/>
</dbReference>
<evidence type="ECO:0000313" key="2">
    <source>
        <dbReference type="EMBL" id="QEG01762.1"/>
    </source>
</evidence>
<keyword evidence="3" id="KW-1185">Reference proteome</keyword>
<dbReference type="PANTHER" id="PTHR43883">
    <property type="entry name" value="SLR0207 PROTEIN"/>
    <property type="match status" value="1"/>
</dbReference>
<dbReference type="Gene3D" id="3.40.50.300">
    <property type="entry name" value="P-loop containing nucleotide triphosphate hydrolases"/>
    <property type="match status" value="1"/>
</dbReference>
<dbReference type="SUPFAM" id="SSF52540">
    <property type="entry name" value="P-loop containing nucleoside triphosphate hydrolases"/>
    <property type="match status" value="1"/>
</dbReference>
<dbReference type="InterPro" id="IPR011009">
    <property type="entry name" value="Kinase-like_dom_sf"/>
</dbReference>
<protein>
    <submittedName>
        <fullName evidence="2">Zeta toxin</fullName>
    </submittedName>
</protein>
<name>A0A5B9MKG0_9BACT</name>
<dbReference type="Proteomes" id="UP000321353">
    <property type="component" value="Chromosome"/>
</dbReference>
<dbReference type="Pfam" id="PF13671">
    <property type="entry name" value="AAA_33"/>
    <property type="match status" value="1"/>
</dbReference>
<dbReference type="AlphaFoldDB" id="A0A5B9MKG0"/>